<evidence type="ECO:0000256" key="1">
    <source>
        <dbReference type="SAM" id="MobiDB-lite"/>
    </source>
</evidence>
<feature type="region of interest" description="Disordered" evidence="1">
    <location>
        <begin position="153"/>
        <end position="202"/>
    </location>
</feature>
<protein>
    <recommendedName>
        <fullName evidence="4">DUF4304 domain-containing protein</fullName>
    </recommendedName>
</protein>
<name>A0ABN1NNZ5_9ACTN</name>
<proteinExistence type="predicted"/>
<organism evidence="2 3">
    <name type="scientific">Streptomyces thermoalcalitolerans</name>
    <dbReference type="NCBI Taxonomy" id="65605"/>
    <lineage>
        <taxon>Bacteria</taxon>
        <taxon>Bacillati</taxon>
        <taxon>Actinomycetota</taxon>
        <taxon>Actinomycetes</taxon>
        <taxon>Kitasatosporales</taxon>
        <taxon>Streptomycetaceae</taxon>
        <taxon>Streptomyces</taxon>
    </lineage>
</organism>
<gene>
    <name evidence="2" type="ORF">GCM10009549_25720</name>
</gene>
<sequence length="202" mass="21647">MVTAAAVHAYAMRTRTAPHLRALGFKGSGQRYALPHEKAWAQLGFQKSRGNTARSMRFTVNLSVIGKEAWERAHAEASWLPERPNPNVRYGARGETVRIGLLLPSRSDVWWGFEAGEGPVEELAEPCATDVCTVITDHMPCPICTALWRLSRSHGGGRPGATACSMDGTDGDGPPEAGLRAGRPSSVTGSHRAGLRGSAHLP</sequence>
<dbReference type="Proteomes" id="UP001501005">
    <property type="component" value="Unassembled WGS sequence"/>
</dbReference>
<evidence type="ECO:0008006" key="4">
    <source>
        <dbReference type="Google" id="ProtNLM"/>
    </source>
</evidence>
<dbReference type="InterPro" id="IPR025412">
    <property type="entry name" value="DUF4304"/>
</dbReference>
<reference evidence="2 3" key="1">
    <citation type="journal article" date="2019" name="Int. J. Syst. Evol. Microbiol.">
        <title>The Global Catalogue of Microorganisms (GCM) 10K type strain sequencing project: providing services to taxonomists for standard genome sequencing and annotation.</title>
        <authorList>
            <consortium name="The Broad Institute Genomics Platform"/>
            <consortium name="The Broad Institute Genome Sequencing Center for Infectious Disease"/>
            <person name="Wu L."/>
            <person name="Ma J."/>
        </authorList>
    </citation>
    <scope>NUCLEOTIDE SEQUENCE [LARGE SCALE GENOMIC DNA]</scope>
    <source>
        <strain evidence="2 3">JCM 10673</strain>
    </source>
</reference>
<accession>A0ABN1NNZ5</accession>
<dbReference type="EMBL" id="BAAAHG010000016">
    <property type="protein sequence ID" value="GAA0912957.1"/>
    <property type="molecule type" value="Genomic_DNA"/>
</dbReference>
<keyword evidence="3" id="KW-1185">Reference proteome</keyword>
<dbReference type="RefSeq" id="WP_344049579.1">
    <property type="nucleotide sequence ID" value="NZ_BAAAHG010000016.1"/>
</dbReference>
<evidence type="ECO:0000313" key="3">
    <source>
        <dbReference type="Proteomes" id="UP001501005"/>
    </source>
</evidence>
<comment type="caution">
    <text evidence="2">The sequence shown here is derived from an EMBL/GenBank/DDBJ whole genome shotgun (WGS) entry which is preliminary data.</text>
</comment>
<evidence type="ECO:0000313" key="2">
    <source>
        <dbReference type="EMBL" id="GAA0912957.1"/>
    </source>
</evidence>
<dbReference type="Pfam" id="PF14137">
    <property type="entry name" value="DUF4304"/>
    <property type="match status" value="1"/>
</dbReference>